<keyword evidence="5" id="KW-0393">Immunoglobulin domain</keyword>
<keyword evidence="4" id="KW-0325">Glycoprotein</keyword>
<keyword evidence="1 6" id="KW-0732">Signal</keyword>
<proteinExistence type="evidence at protein level"/>
<dbReference type="PANTHER" id="PTHR11738">
    <property type="entry name" value="MHC CLASS I NK CELL RECEPTOR"/>
    <property type="match status" value="1"/>
</dbReference>
<feature type="chain" id="PRO_5045272954" evidence="6">
    <location>
        <begin position="22"/>
        <end position="549"/>
    </location>
</feature>
<dbReference type="InterPro" id="IPR003598">
    <property type="entry name" value="Ig_sub2"/>
</dbReference>
<dbReference type="Ensembl" id="ENST00000850949.1">
    <property type="protein sequence ID" value="ENSP00000521032.1"/>
    <property type="gene ID" value="ENSG00000121410.13"/>
</dbReference>
<accession>A0ABJ7H345</accession>
<evidence type="ECO:0000256" key="6">
    <source>
        <dbReference type="SAM" id="SignalP"/>
    </source>
</evidence>
<name>A0ABJ7H345_HUMAN</name>
<dbReference type="Pfam" id="PF13895">
    <property type="entry name" value="Ig_2"/>
    <property type="match status" value="1"/>
</dbReference>
<evidence type="ECO:0000256" key="5">
    <source>
        <dbReference type="ARBA" id="ARBA00023319"/>
    </source>
</evidence>
<dbReference type="SUPFAM" id="SSF48726">
    <property type="entry name" value="Immunoglobulin"/>
    <property type="match status" value="5"/>
</dbReference>
<dbReference type="InterPro" id="IPR036179">
    <property type="entry name" value="Ig-like_dom_sf"/>
</dbReference>
<reference evidence="8" key="5">
    <citation type="submission" date="2025-09" db="UniProtKB">
        <authorList>
            <consortium name="Ensembl"/>
        </authorList>
    </citation>
    <scope>IDENTIFICATION</scope>
</reference>
<evidence type="ECO:0000256" key="4">
    <source>
        <dbReference type="ARBA" id="ARBA00023180"/>
    </source>
</evidence>
<dbReference type="SMART" id="SM00409">
    <property type="entry name" value="IG"/>
    <property type="match status" value="4"/>
</dbReference>
<evidence type="ECO:0000259" key="7">
    <source>
        <dbReference type="PROSITE" id="PS50835"/>
    </source>
</evidence>
<sequence>MSMLVVFLLLWGVTWGPVTEAAIFYETQPSLWAESESLLKPLANVTLTCQAHLETPDFQLFKNGVAQEPVHLDSPAIKHQFLLTGDTQGRYRCRSGLSTGWTQLSKLLELTGPKSLPAPWLSMAPVSWITPGLKTTAVCRGVLRGVTFLLRREGDHEFLEVPEAQEDVEATFPVHQPGNYSCSYRTDGEGALSEPSATVTIEELAAPPPPVLMHHGESSQVLHPGNKVTLTCVAPLSGVDFQLRRGEKELLVPRSSTSPDRIFFHLNAVALGDGGHYTCRYRLHDNQNGWSGDSAPVELILSDETLPAPEFSPEPESGRALRLRCLAPLEGARFALVREDRGGRRVHRFQSPAGTEALFELHNISVADSANYSCVYVDLKPPFGGSAPSERLELHVDGPPPRPQLRATWSGAVLAGRDAVLRCEGPIPDVTFELLREGETKAVKTVRTPGAAANLELIFVGPQHAGNYRCRYRSWVPHTFESELSDPVELLVAADAAAGPGCCWCPQKCRGFWTGSLPSCCSTRPGSLGGWRSLPHSSQELINVKRGSV</sequence>
<reference evidence="8 9" key="2">
    <citation type="journal article" date="2004" name="Nature">
        <title>The DNA sequence and biology of human chromosome 19.</title>
        <authorList>
            <person name="Grimwood J."/>
            <person name="Gordon L.A."/>
            <person name="Olsen A."/>
            <person name="Terry A."/>
            <person name="Schmutz J."/>
            <person name="Lamerdin J."/>
            <person name="Hellsten U."/>
            <person name="Goodstein D."/>
            <person name="Couronne O."/>
            <person name="Tran-Gyamfi M."/>
            <person name="Aerts A."/>
            <person name="Altherr M."/>
            <person name="Ashworth L."/>
            <person name="Bajorek E."/>
            <person name="Black S."/>
            <person name="Branscomb E."/>
            <person name="Caenepeel S."/>
            <person name="Carrano A."/>
            <person name="Caoile C."/>
            <person name="Chan Y.M."/>
            <person name="Christensen M."/>
            <person name="Cleland C.A."/>
            <person name="Copeland A."/>
            <person name="Dalin E."/>
            <person name="Dehal P."/>
            <person name="Denys M."/>
            <person name="Detter J.C."/>
            <person name="Escobar J."/>
            <person name="Flowers D."/>
            <person name="Fotopulos D."/>
            <person name="Garcia C."/>
            <person name="Georgescu A.M."/>
            <person name="Glavina T."/>
            <person name="Gomez M."/>
            <person name="Gonzales E."/>
            <person name="Groza M."/>
            <person name="Hammon N."/>
            <person name="Hawkins T."/>
            <person name="Haydu L."/>
            <person name="Ho I."/>
            <person name="Huang W."/>
            <person name="Israni S."/>
            <person name="Jett J."/>
            <person name="Kadner K."/>
            <person name="Kimball H."/>
            <person name="Kobayashi A."/>
            <person name="Larionov V."/>
            <person name="Leem S.H."/>
            <person name="Lopez F."/>
            <person name="Lou Y."/>
            <person name="Lowry S."/>
            <person name="Malfatti S."/>
            <person name="Martinez D."/>
            <person name="McCready P."/>
            <person name="Medina C."/>
            <person name="Morgan J."/>
            <person name="Nelson K."/>
            <person name="Nolan M."/>
            <person name="Ovcharenko I."/>
            <person name="Pitluck S."/>
            <person name="Pollard M."/>
            <person name="Popkie A.P."/>
            <person name="Predki P."/>
            <person name="Quan G."/>
            <person name="Ramirez L."/>
            <person name="Rash S."/>
            <person name="Retterer J."/>
            <person name="Rodriguez A."/>
            <person name="Rogers S."/>
            <person name="Salamov A."/>
            <person name="Salazar A."/>
            <person name="She X."/>
            <person name="Smith D."/>
            <person name="Slezak T."/>
            <person name="Solovyev V."/>
            <person name="Thayer N."/>
            <person name="Tice H."/>
            <person name="Tsai M."/>
            <person name="Ustaszewska A."/>
            <person name="Vo N."/>
            <person name="Wagner M."/>
            <person name="Wheeler J."/>
            <person name="Wu K."/>
            <person name="Xie G."/>
            <person name="Yang J."/>
            <person name="Dubchak I."/>
            <person name="Furey T.S."/>
            <person name="DeJong P."/>
            <person name="Dickson M."/>
            <person name="Gordon D."/>
            <person name="Eichler E.E."/>
            <person name="Pennacchio L.A."/>
            <person name="Richardson P."/>
            <person name="Stubbs L."/>
            <person name="Rokhsar D.S."/>
            <person name="Myers R.M."/>
            <person name="Rubin E.M."/>
            <person name="Lucas S.M."/>
        </authorList>
    </citation>
    <scope>NUCLEOTIDE SEQUENCE [LARGE SCALE GENOMIC DNA]</scope>
</reference>
<keyword evidence="10 11" id="KW-1267">Proteomics identification</keyword>
<reference evidence="8 9" key="1">
    <citation type="journal article" date="2001" name="Nature">
        <title>Initial sequencing and analysis of the human genome.</title>
        <authorList>
            <consortium name="International Human Genome Sequencing Consortium"/>
            <person name="Lander E.S."/>
            <person name="Linton L.M."/>
            <person name="Birren B."/>
            <person name="Nusbaum C."/>
            <person name="Zody M.C."/>
            <person name="Baldwin J."/>
            <person name="Devon K."/>
            <person name="Dewar K."/>
            <person name="Doyle M."/>
            <person name="FitzHugh W."/>
            <person name="Funke R."/>
            <person name="Gage D."/>
            <person name="Harris K."/>
            <person name="Heaford A."/>
            <person name="Howland J."/>
            <person name="Kann L."/>
            <person name="Lehoczky J."/>
            <person name="LeVine R."/>
            <person name="McEwan P."/>
            <person name="McKernan K."/>
            <person name="Meldrim J."/>
            <person name="Mesirov J.P."/>
            <person name="Miranda C."/>
            <person name="Morris W."/>
            <person name="Naylor J."/>
            <person name="Raymond C."/>
            <person name="Rosetti M."/>
            <person name="Santos R."/>
            <person name="Sheridan A."/>
            <person name="Sougnez C."/>
            <person name="Stange-Thomann N."/>
            <person name="Stojanovic N."/>
            <person name="Subramanian A."/>
            <person name="Wyman D."/>
            <person name="Rogers J."/>
            <person name="Sulston J."/>
            <person name="Ainscough R."/>
            <person name="Beck S."/>
            <person name="Bentley D."/>
            <person name="Burton J."/>
            <person name="Clee C."/>
            <person name="Carter N."/>
            <person name="Coulson A."/>
            <person name="Deadman R."/>
            <person name="Deloukas P."/>
            <person name="Dunham A."/>
            <person name="Dunham I."/>
            <person name="Durbin R."/>
            <person name="French L."/>
            <person name="Grafham D."/>
            <person name="Gregory S."/>
            <person name="Hubbard T."/>
            <person name="Humphray S."/>
            <person name="Hunt A."/>
            <person name="Jones M."/>
            <person name="Lloyd C."/>
            <person name="McMurray A."/>
            <person name="Matthews L."/>
            <person name="Mercer S."/>
            <person name="Milne S."/>
            <person name="Mullikin J.C."/>
            <person name="Mungall A."/>
            <person name="Plumb R."/>
            <person name="Ross M."/>
            <person name="Shownkeen R."/>
            <person name="Sims S."/>
            <person name="Waterston R.H."/>
            <person name="Wilson R.K."/>
            <person name="Hillier L.W."/>
            <person name="McPherson J.D."/>
            <person name="Marra M.A."/>
            <person name="Mardis E.R."/>
            <person name="Fulton L.A."/>
            <person name="Chinwalla A.T."/>
            <person name="Pepin K.H."/>
            <person name="Gish W.R."/>
            <person name="Chissoe S.L."/>
            <person name="Wendl M.C."/>
            <person name="Delehaunty K.D."/>
            <person name="Miner T.L."/>
            <person name="Delehaunty A."/>
            <person name="Kramer J.B."/>
            <person name="Cook L.L."/>
            <person name="Fulton R.S."/>
            <person name="Johnson D.L."/>
            <person name="Minx P.J."/>
            <person name="Clifton S.W."/>
            <person name="Hawkins T."/>
            <person name="Branscomb E."/>
            <person name="Predki P."/>
            <person name="Richardson P."/>
            <person name="Wenning S."/>
            <person name="Slezak T."/>
            <person name="Doggett N."/>
            <person name="Cheng J.F."/>
            <person name="Olsen A."/>
            <person name="Lucas S."/>
            <person name="Elkin C."/>
            <person name="Uberbacher E."/>
            <person name="Frazier M."/>
            <person name="Gibbs R.A."/>
            <person name="Muzny D.M."/>
            <person name="Scherer S.E."/>
            <person name="Bouck J.B."/>
            <person name="Sodergren E.J."/>
            <person name="Worley K.C."/>
            <person name="Rives C.M."/>
            <person name="Gorrell J.H."/>
            <person name="Metzker M.L."/>
            <person name="Naylor S.L."/>
            <person name="Kucherlapati R.S."/>
            <person name="Nelson D.L."/>
            <person name="Weinstock G.M."/>
            <person name="Sakaki Y."/>
            <person name="Fujiyama A."/>
            <person name="Hattori M."/>
            <person name="Yada T."/>
            <person name="Toyoda A."/>
            <person name="Itoh T."/>
            <person name="Kawagoe C."/>
            <person name="Watanabe H."/>
            <person name="Totoki Y."/>
            <person name="Taylor T."/>
            <person name="Weissenbach J."/>
            <person name="Heilig R."/>
            <person name="Saurin W."/>
            <person name="Artiguenave F."/>
            <person name="Brottier P."/>
            <person name="Bruls T."/>
            <person name="Pelletier E."/>
            <person name="Robert C."/>
            <person name="Wincker P."/>
            <person name="Smith D.R."/>
            <person name="Doucette-Stamm L."/>
            <person name="Rubenfield M."/>
            <person name="Weinstock K."/>
            <person name="Lee H.M."/>
            <person name="Dubois J."/>
            <person name="Rosenthal A."/>
            <person name="Platzer M."/>
            <person name="Nyakatura G."/>
            <person name="Taudien S."/>
            <person name="Rump A."/>
            <person name="Yang H."/>
            <person name="Yu J."/>
            <person name="Wang J."/>
            <person name="Huang G."/>
            <person name="Gu J."/>
            <person name="Hood L."/>
            <person name="Rowen L."/>
            <person name="Madan A."/>
            <person name="Qin S."/>
            <person name="Davis R.W."/>
            <person name="Federspiel N.A."/>
            <person name="Abola A.P."/>
            <person name="Proctor M.J."/>
            <person name="Myers R.M."/>
            <person name="Schmutz J."/>
            <person name="Dickson M."/>
            <person name="Grimwood J."/>
            <person name="Cox D.R."/>
            <person name="Olson M.V."/>
            <person name="Kaul R."/>
            <person name="Raymond C."/>
            <person name="Shimizu N."/>
            <person name="Kawasaki K."/>
            <person name="Minoshima S."/>
            <person name="Evans G.A."/>
            <person name="Athanasiou M."/>
            <person name="Schultz R."/>
            <person name="Roe B.A."/>
            <person name="Chen F."/>
            <person name="Pan H."/>
            <person name="Ramser J."/>
            <person name="Lehrach H."/>
            <person name="Reinhardt R."/>
            <person name="McCombie W.R."/>
            <person name="de la Bastide M."/>
            <person name="Dedhia N."/>
            <person name="Blocker H."/>
            <person name="Hornischer K."/>
            <person name="Nordsiek G."/>
            <person name="Agarwala R."/>
            <person name="Aravind L."/>
            <person name="Bailey J.A."/>
            <person name="Bateman A."/>
            <person name="Batzoglou S."/>
            <person name="Birney E."/>
            <person name="Bork P."/>
            <person name="Brown D.G."/>
            <person name="Burge C.B."/>
            <person name="Cerutti L."/>
            <person name="Chen H.C."/>
            <person name="Church D."/>
            <person name="Clamp M."/>
            <person name="Copley R.R."/>
            <person name="Doerks T."/>
            <person name="Eddy S.R."/>
            <person name="Eichler E.E."/>
            <person name="Furey T.S."/>
            <person name="Galagan J."/>
            <person name="Gilbert J.G."/>
            <person name="Harmon C."/>
            <person name="Hayashizaki Y."/>
            <person name="Haussler D."/>
            <person name="Hermjakob H."/>
            <person name="Hokamp K."/>
            <person name="Jang W."/>
            <person name="Johnson L.S."/>
            <person name="Jones T.A."/>
            <person name="Kasif S."/>
            <person name="Kaspryzk A."/>
            <person name="Kennedy S."/>
            <person name="Kent W.J."/>
            <person name="Kitts P."/>
            <person name="Koonin E.V."/>
            <person name="Korf I."/>
            <person name="Kulp D."/>
            <person name="Lancet D."/>
            <person name="Lowe T.M."/>
            <person name="McLysaght A."/>
            <person name="Mikkelsen T."/>
            <person name="Moran J.V."/>
            <person name="Mulder N."/>
            <person name="Pollara V.J."/>
            <person name="Ponting C.P."/>
            <person name="Schuler G."/>
            <person name="Schultz J."/>
            <person name="Slater G."/>
            <person name="Smit A.F."/>
            <person name="Stupka E."/>
            <person name="Szustakowski J."/>
            <person name="Thierry-Mieg D."/>
            <person name="Thierry-Mieg J."/>
            <person name="Wagner L."/>
            <person name="Wallis J."/>
            <person name="Wheeler R."/>
            <person name="Williams A."/>
            <person name="Wolf Y.I."/>
            <person name="Wolfe K.H."/>
            <person name="Yang S.P."/>
            <person name="Yeh R.F."/>
            <person name="Collins F."/>
            <person name="Guyer M.S."/>
            <person name="Peterson J."/>
            <person name="Felsenfeld A."/>
            <person name="Wetterstrand K.A."/>
            <person name="Patrinos A."/>
            <person name="Morgan M.J."/>
            <person name="de Jong P."/>
            <person name="Catanese J.J."/>
            <person name="Osoegawa K."/>
            <person name="Shizuya H."/>
            <person name="Choi S."/>
            <person name="Chen Y.J."/>
        </authorList>
    </citation>
    <scope>NUCLEOTIDE SEQUENCE [LARGE SCALE GENOMIC DNA]</scope>
</reference>
<dbReference type="CDD" id="cd16843">
    <property type="entry name" value="IgC2_D1_D2_LILR_KIR_like"/>
    <property type="match status" value="1"/>
</dbReference>
<dbReference type="HGNC" id="HGNC:5">
    <property type="gene designation" value="A1BG"/>
</dbReference>
<dbReference type="InterPro" id="IPR013783">
    <property type="entry name" value="Ig-like_fold"/>
</dbReference>
<dbReference type="InterPro" id="IPR050412">
    <property type="entry name" value="Ig-like_Receptors_ImmuneReg"/>
</dbReference>
<gene>
    <name evidence="8" type="primary">A1BG</name>
</gene>
<dbReference type="GeneTree" id="ENSGT01150000286974"/>
<dbReference type="Proteomes" id="UP000005640">
    <property type="component" value="Chromosome 19"/>
</dbReference>
<evidence type="ECO:0007829" key="10">
    <source>
        <dbReference type="PeptideAtlas" id="A0ABJ7H345"/>
    </source>
</evidence>
<dbReference type="InterPro" id="IPR016332">
    <property type="entry name" value="A1B_glyco/leuk_Ig-like_rcpt"/>
</dbReference>
<dbReference type="PROSITE" id="PS50835">
    <property type="entry name" value="IG_LIKE"/>
    <property type="match status" value="1"/>
</dbReference>
<evidence type="ECO:0000256" key="2">
    <source>
        <dbReference type="ARBA" id="ARBA00022737"/>
    </source>
</evidence>
<reference evidence="8 9" key="3">
    <citation type="journal article" date="2004" name="Nature">
        <title>Finishing the euchromatic sequence of the human genome.</title>
        <authorList>
            <consortium name="International Human Genome Sequencing Consortium"/>
        </authorList>
    </citation>
    <scope>NUCLEOTIDE SEQUENCE [LARGE SCALE GENOMIC DNA]</scope>
</reference>
<evidence type="ECO:0007829" key="11">
    <source>
        <dbReference type="ProteomicsDB" id="A0ABJ7H345"/>
    </source>
</evidence>
<dbReference type="CDD" id="cd05751">
    <property type="entry name" value="IgC2_D1_LILR_KIR_like"/>
    <property type="match status" value="1"/>
</dbReference>
<protein>
    <submittedName>
        <fullName evidence="8">Alpha-1-B glycoprotein</fullName>
    </submittedName>
</protein>
<reference evidence="8" key="4">
    <citation type="submission" date="2025-08" db="UniProtKB">
        <authorList>
            <consortium name="Ensembl"/>
        </authorList>
    </citation>
    <scope>IDENTIFICATION</scope>
</reference>
<evidence type="ECO:0000256" key="3">
    <source>
        <dbReference type="ARBA" id="ARBA00023157"/>
    </source>
</evidence>
<dbReference type="InterPro" id="IPR003599">
    <property type="entry name" value="Ig_sub"/>
</dbReference>
<evidence type="ECO:0000313" key="9">
    <source>
        <dbReference type="Proteomes" id="UP000005640"/>
    </source>
</evidence>
<dbReference type="Gene3D" id="2.60.40.10">
    <property type="entry name" value="Immunoglobulins"/>
    <property type="match status" value="5"/>
</dbReference>
<dbReference type="SMART" id="SM00408">
    <property type="entry name" value="IGc2"/>
    <property type="match status" value="4"/>
</dbReference>
<keyword evidence="2" id="KW-0677">Repeat</keyword>
<dbReference type="PIRSF" id="PIRSF001979">
    <property type="entry name" value="Alpha_1B_glycoprot_prd"/>
    <property type="match status" value="1"/>
</dbReference>
<dbReference type="OpenTargets" id="ENSG00000121410"/>
<evidence type="ECO:0000313" key="8">
    <source>
        <dbReference type="Ensembl" id="ENSP00000521032.1"/>
    </source>
</evidence>
<keyword evidence="9" id="KW-1185">Reference proteome</keyword>
<dbReference type="PANTHER" id="PTHR11738:SF184">
    <property type="entry name" value="ALPHA-1B-GLYCOPROTEIN"/>
    <property type="match status" value="1"/>
</dbReference>
<feature type="domain" description="Ig-like" evidence="7">
    <location>
        <begin position="209"/>
        <end position="280"/>
    </location>
</feature>
<feature type="signal peptide" evidence="6">
    <location>
        <begin position="1"/>
        <end position="21"/>
    </location>
</feature>
<evidence type="ECO:0000256" key="1">
    <source>
        <dbReference type="ARBA" id="ARBA00022729"/>
    </source>
</evidence>
<organism evidence="8 9">
    <name type="scientific">Homo sapiens</name>
    <name type="common">Human</name>
    <dbReference type="NCBI Taxonomy" id="9606"/>
    <lineage>
        <taxon>Eukaryota</taxon>
        <taxon>Metazoa</taxon>
        <taxon>Chordata</taxon>
        <taxon>Craniata</taxon>
        <taxon>Vertebrata</taxon>
        <taxon>Euteleostomi</taxon>
        <taxon>Mammalia</taxon>
        <taxon>Eutheria</taxon>
        <taxon>Euarchontoglires</taxon>
        <taxon>Primates</taxon>
        <taxon>Haplorrhini</taxon>
        <taxon>Catarrhini</taxon>
        <taxon>Hominidae</taxon>
        <taxon>Homo</taxon>
    </lineage>
</organism>
<dbReference type="InterPro" id="IPR007110">
    <property type="entry name" value="Ig-like_dom"/>
</dbReference>
<dbReference type="EMBL" id="AC012313">
    <property type="status" value="NOT_ANNOTATED_CDS"/>
    <property type="molecule type" value="Genomic_DNA"/>
</dbReference>
<keyword evidence="3" id="KW-1015">Disulfide bond</keyword>